<gene>
    <name evidence="2" type="ORF">Ade02nite_14170</name>
</gene>
<evidence type="ECO:0000259" key="1">
    <source>
        <dbReference type="Pfam" id="PF04909"/>
    </source>
</evidence>
<reference evidence="2 3" key="1">
    <citation type="submission" date="2021-01" db="EMBL/GenBank/DDBJ databases">
        <title>Whole genome shotgun sequence of Actinoplanes deccanensis NBRC 13994.</title>
        <authorList>
            <person name="Komaki H."/>
            <person name="Tamura T."/>
        </authorList>
    </citation>
    <scope>NUCLEOTIDE SEQUENCE [LARGE SCALE GENOMIC DNA]</scope>
    <source>
        <strain evidence="2 3">NBRC 13994</strain>
    </source>
</reference>
<dbReference type="SUPFAM" id="SSF51556">
    <property type="entry name" value="Metallo-dependent hydrolases"/>
    <property type="match status" value="1"/>
</dbReference>
<evidence type="ECO:0000313" key="2">
    <source>
        <dbReference type="EMBL" id="GID72776.1"/>
    </source>
</evidence>
<feature type="domain" description="Amidohydrolase-related" evidence="1">
    <location>
        <begin position="19"/>
        <end position="249"/>
    </location>
</feature>
<dbReference type="RefSeq" id="WP_203760710.1">
    <property type="nucleotide sequence ID" value="NZ_BAAABO010000006.1"/>
</dbReference>
<sequence length="269" mass="29263">MNGRPVILEGRRVNGWPVIDAHCHAGQGDGLTGPWDTEAPLDRYAARAREAGIDRTVLFAPLTSDYRPANRAVGAIVRAEPRRYLGFAFVNPVADRGRVGELVHEARAWGACGIKVHWRDGRITREIAEVAGRAGLPVLYDPGGDLAAVEMAARAYPRVAWIVPHLSSFGDDWKAQVAFADQLVRLPNLFTDTSGVRYFDLLADAVRRAGPDKVLFGSDGPFLHPGVEISKIHALHLPAADAALVLGGNLLRLTRAARGRHRALLRRSS</sequence>
<evidence type="ECO:0000313" key="3">
    <source>
        <dbReference type="Proteomes" id="UP000609879"/>
    </source>
</evidence>
<organism evidence="2 3">
    <name type="scientific">Paractinoplanes deccanensis</name>
    <dbReference type="NCBI Taxonomy" id="113561"/>
    <lineage>
        <taxon>Bacteria</taxon>
        <taxon>Bacillati</taxon>
        <taxon>Actinomycetota</taxon>
        <taxon>Actinomycetes</taxon>
        <taxon>Micromonosporales</taxon>
        <taxon>Micromonosporaceae</taxon>
        <taxon>Paractinoplanes</taxon>
    </lineage>
</organism>
<name>A0ABQ3XYF1_9ACTN</name>
<dbReference type="InterPro" id="IPR006680">
    <property type="entry name" value="Amidohydro-rel"/>
</dbReference>
<dbReference type="Pfam" id="PF04909">
    <property type="entry name" value="Amidohydro_2"/>
    <property type="match status" value="1"/>
</dbReference>
<protein>
    <submittedName>
        <fullName evidence="2">Amidohydrolase</fullName>
    </submittedName>
</protein>
<proteinExistence type="predicted"/>
<dbReference type="Gene3D" id="3.20.20.140">
    <property type="entry name" value="Metal-dependent hydrolases"/>
    <property type="match status" value="1"/>
</dbReference>
<accession>A0ABQ3XYF1</accession>
<dbReference type="EMBL" id="BOMI01000021">
    <property type="protein sequence ID" value="GID72776.1"/>
    <property type="molecule type" value="Genomic_DNA"/>
</dbReference>
<keyword evidence="3" id="KW-1185">Reference proteome</keyword>
<comment type="caution">
    <text evidence="2">The sequence shown here is derived from an EMBL/GenBank/DDBJ whole genome shotgun (WGS) entry which is preliminary data.</text>
</comment>
<dbReference type="InterPro" id="IPR032466">
    <property type="entry name" value="Metal_Hydrolase"/>
</dbReference>
<dbReference type="Proteomes" id="UP000609879">
    <property type="component" value="Unassembled WGS sequence"/>
</dbReference>